<dbReference type="GO" id="GO:0003924">
    <property type="term" value="F:GTPase activity"/>
    <property type="evidence" value="ECO:0007669"/>
    <property type="project" value="InterPro"/>
</dbReference>
<dbReference type="VEuPathDB" id="MicrosporidiaDB:VICG_00205"/>
<dbReference type="InterPro" id="IPR012675">
    <property type="entry name" value="Beta-grasp_dom_sf"/>
</dbReference>
<gene>
    <name evidence="4" type="ORF">VICG_00205</name>
</gene>
<accession>L2GQU6</accession>
<dbReference type="CDD" id="cd01896">
    <property type="entry name" value="DRG"/>
    <property type="match status" value="1"/>
</dbReference>
<dbReference type="InterPro" id="IPR012676">
    <property type="entry name" value="TGS-like"/>
</dbReference>
<dbReference type="PROSITE" id="PS51710">
    <property type="entry name" value="G_OBG"/>
    <property type="match status" value="1"/>
</dbReference>
<dbReference type="InterPro" id="IPR027417">
    <property type="entry name" value="P-loop_NTPase"/>
</dbReference>
<dbReference type="InterPro" id="IPR031662">
    <property type="entry name" value="GTP-binding_2"/>
</dbReference>
<dbReference type="FunFam" id="3.10.20.30:FF:000003">
    <property type="entry name" value="Developmentally-regulated GTP-binding protein 1"/>
    <property type="match status" value="1"/>
</dbReference>
<dbReference type="GO" id="GO:1903833">
    <property type="term" value="P:positive regulation of cellular response to amino acid starvation"/>
    <property type="evidence" value="ECO:0007669"/>
    <property type="project" value="UniProtKB-ARBA"/>
</dbReference>
<dbReference type="OrthoDB" id="603at2759"/>
<dbReference type="Proteomes" id="UP000011082">
    <property type="component" value="Unassembled WGS sequence"/>
</dbReference>
<dbReference type="STRING" id="993615.L2GQU6"/>
<dbReference type="InParanoid" id="L2GQU6"/>
<dbReference type="InterPro" id="IPR045001">
    <property type="entry name" value="DRG"/>
</dbReference>
<dbReference type="OMA" id="WGTSTRH"/>
<dbReference type="InterPro" id="IPR005225">
    <property type="entry name" value="Small_GTP-bd"/>
</dbReference>
<dbReference type="InterPro" id="IPR031167">
    <property type="entry name" value="G_OBG"/>
</dbReference>
<dbReference type="AlphaFoldDB" id="L2GQU6"/>
<dbReference type="PRINTS" id="PR00326">
    <property type="entry name" value="GTP1OBG"/>
</dbReference>
<dbReference type="Gene3D" id="3.10.20.30">
    <property type="match status" value="1"/>
</dbReference>
<dbReference type="SUPFAM" id="SSF81271">
    <property type="entry name" value="TGS-like"/>
    <property type="match status" value="1"/>
</dbReference>
<dbReference type="Pfam" id="PF16897">
    <property type="entry name" value="MMR_HSR1_Xtn"/>
    <property type="match status" value="1"/>
</dbReference>
<dbReference type="Pfam" id="PF01926">
    <property type="entry name" value="MMR_HSR1"/>
    <property type="match status" value="1"/>
</dbReference>
<reference evidence="5" key="1">
    <citation type="submission" date="2011-05" db="EMBL/GenBank/DDBJ databases">
        <title>The genome sequence of Vittaforma corneae strain ATCC 50505.</title>
        <authorList>
            <consortium name="The Broad Institute Genome Sequencing Platform"/>
            <person name="Cuomo C."/>
            <person name="Didier E."/>
            <person name="Bowers L."/>
            <person name="Young S.K."/>
            <person name="Zeng Q."/>
            <person name="Gargeya S."/>
            <person name="Fitzgerald M."/>
            <person name="Haas B."/>
            <person name="Abouelleil A."/>
            <person name="Alvarado L."/>
            <person name="Arachchi H.M."/>
            <person name="Berlin A."/>
            <person name="Chapman S.B."/>
            <person name="Gearin G."/>
            <person name="Goldberg J."/>
            <person name="Griggs A."/>
            <person name="Gujja S."/>
            <person name="Hansen M."/>
            <person name="Heiman D."/>
            <person name="Howarth C."/>
            <person name="Larimer J."/>
            <person name="Lui A."/>
            <person name="MacDonald P.J.P."/>
            <person name="McCowen C."/>
            <person name="Montmayeur A."/>
            <person name="Murphy C."/>
            <person name="Neiman D."/>
            <person name="Pearson M."/>
            <person name="Priest M."/>
            <person name="Roberts A."/>
            <person name="Saif S."/>
            <person name="Shea T."/>
            <person name="Sisk P."/>
            <person name="Stolte C."/>
            <person name="Sykes S."/>
            <person name="Wortman J."/>
            <person name="Nusbaum C."/>
            <person name="Birren B."/>
        </authorList>
    </citation>
    <scope>NUCLEOTIDE SEQUENCE [LARGE SCALE GENOMIC DNA]</scope>
    <source>
        <strain evidence="5">ATCC 50505</strain>
    </source>
</reference>
<evidence type="ECO:0000313" key="4">
    <source>
        <dbReference type="EMBL" id="ELA42890.1"/>
    </source>
</evidence>
<evidence type="ECO:0000313" key="5">
    <source>
        <dbReference type="Proteomes" id="UP000011082"/>
    </source>
</evidence>
<dbReference type="GO" id="GO:0005525">
    <property type="term" value="F:GTP binding"/>
    <property type="evidence" value="ECO:0007669"/>
    <property type="project" value="UniProtKB-KW"/>
</dbReference>
<dbReference type="InterPro" id="IPR006073">
    <property type="entry name" value="GTP-bd"/>
</dbReference>
<evidence type="ECO:0000256" key="1">
    <source>
        <dbReference type="ARBA" id="ARBA00022741"/>
    </source>
</evidence>
<dbReference type="HOGENOM" id="CLU_044997_0_0_1"/>
<dbReference type="Gene3D" id="6.10.140.1070">
    <property type="match status" value="2"/>
</dbReference>
<dbReference type="Pfam" id="PF02824">
    <property type="entry name" value="TGS"/>
    <property type="match status" value="1"/>
</dbReference>
<keyword evidence="5" id="KW-1185">Reference proteome</keyword>
<protein>
    <submittedName>
        <fullName evidence="4">Small GTP-binding protein domain protein</fullName>
    </submittedName>
</protein>
<feature type="domain" description="OBG-type G" evidence="3">
    <location>
        <begin position="89"/>
        <end position="312"/>
    </location>
</feature>
<dbReference type="SUPFAM" id="SSF52540">
    <property type="entry name" value="P-loop containing nucleoside triphosphate hydrolases"/>
    <property type="match status" value="1"/>
</dbReference>
<dbReference type="GeneID" id="19880923"/>
<dbReference type="EMBL" id="JH370130">
    <property type="protein sequence ID" value="ELA42890.1"/>
    <property type="molecule type" value="Genomic_DNA"/>
</dbReference>
<keyword evidence="1" id="KW-0547">Nucleotide-binding</keyword>
<dbReference type="PANTHER" id="PTHR43127">
    <property type="entry name" value="DEVELOPMENTALLY-REGULATED GTP-BINDING PROTEIN 2"/>
    <property type="match status" value="1"/>
</dbReference>
<dbReference type="InterPro" id="IPR004095">
    <property type="entry name" value="TGS"/>
</dbReference>
<evidence type="ECO:0000259" key="3">
    <source>
        <dbReference type="PROSITE" id="PS51710"/>
    </source>
</evidence>
<keyword evidence="2" id="KW-0342">GTP-binding</keyword>
<dbReference type="RefSeq" id="XP_007603658.1">
    <property type="nucleotide sequence ID" value="XM_007603596.1"/>
</dbReference>
<organism evidence="4 5">
    <name type="scientific">Vittaforma corneae (strain ATCC 50505)</name>
    <name type="common">Microsporidian parasite</name>
    <name type="synonym">Nosema corneum</name>
    <dbReference type="NCBI Taxonomy" id="993615"/>
    <lineage>
        <taxon>Eukaryota</taxon>
        <taxon>Fungi</taxon>
        <taxon>Fungi incertae sedis</taxon>
        <taxon>Microsporidia</taxon>
        <taxon>Nosematidae</taxon>
        <taxon>Vittaforma</taxon>
    </lineage>
</organism>
<sequence>METAYCTFTPLPLQSSKHHFHNKNSESMGLGDKIAEIEAEMARTQKNKATEHHLGSLKAKLARYRSELAEPKQKSTKAPAFEVQKSGDARVALVGFPSVGKSTLLSKITSTFSKQAEHEFTTLDCISGKLEYNGASIQILDLPGIIDGASSNRGRGRQIISVVKTADLILMILDYRRPKDKEILISELNKMGIRINKTRPNVSLVRTGSGIEITACCKLANLSEATIIAILKEYRIYNCQLTIREDITDEDLIDVLSSNATYLRCIFCYNKVDELSYDEFLSIAEDDENVVISCNMGWNLDELKHRVWSELQLKRIYTKKKGEDPDFKHPIVMRSEPTVKELCLRIHKDMDINFKHALVWGSSAKHQPQKVGLSHFLNDEDVVQISTKY</sequence>
<name>L2GQU6_VITCO</name>
<evidence type="ECO:0000256" key="2">
    <source>
        <dbReference type="ARBA" id="ARBA00023134"/>
    </source>
</evidence>
<proteinExistence type="predicted"/>
<dbReference type="NCBIfam" id="TIGR00231">
    <property type="entry name" value="small_GTP"/>
    <property type="match status" value="1"/>
</dbReference>